<evidence type="ECO:0000256" key="2">
    <source>
        <dbReference type="ARBA" id="ARBA00009457"/>
    </source>
</evidence>
<evidence type="ECO:0000256" key="3">
    <source>
        <dbReference type="ARBA" id="ARBA00022692"/>
    </source>
</evidence>
<dbReference type="EMBL" id="CAJPVJ010051158">
    <property type="protein sequence ID" value="CAG2183134.1"/>
    <property type="molecule type" value="Genomic_DNA"/>
</dbReference>
<proteinExistence type="inferred from homology"/>
<feature type="transmembrane region" description="Helical" evidence="7">
    <location>
        <begin position="77"/>
        <end position="97"/>
    </location>
</feature>
<evidence type="ECO:0000313" key="8">
    <source>
        <dbReference type="EMBL" id="CAD7666003.1"/>
    </source>
</evidence>
<comment type="similarity">
    <text evidence="2">Belongs to the CDC50/LEM3 family.</text>
</comment>
<feature type="non-terminal residue" evidence="8">
    <location>
        <position position="99"/>
    </location>
</feature>
<evidence type="ECO:0000256" key="1">
    <source>
        <dbReference type="ARBA" id="ARBA00004141"/>
    </source>
</evidence>
<name>A0A7R9MUL4_9ACAR</name>
<keyword evidence="3 7" id="KW-0812">Transmembrane</keyword>
<dbReference type="AlphaFoldDB" id="A0A7R9MUL4"/>
<dbReference type="Proteomes" id="UP000728032">
    <property type="component" value="Unassembled WGS sequence"/>
</dbReference>
<keyword evidence="4 7" id="KW-1133">Transmembrane helix</keyword>
<dbReference type="PANTHER" id="PTHR10926:SF0">
    <property type="entry name" value="CDC50, ISOFORM A"/>
    <property type="match status" value="1"/>
</dbReference>
<evidence type="ECO:0000256" key="4">
    <source>
        <dbReference type="ARBA" id="ARBA00022989"/>
    </source>
</evidence>
<protein>
    <submittedName>
        <fullName evidence="8">Uncharacterized protein</fullName>
    </submittedName>
</protein>
<evidence type="ECO:0000313" key="9">
    <source>
        <dbReference type="Proteomes" id="UP000728032"/>
    </source>
</evidence>
<reference evidence="8" key="1">
    <citation type="submission" date="2020-11" db="EMBL/GenBank/DDBJ databases">
        <authorList>
            <person name="Tran Van P."/>
        </authorList>
    </citation>
    <scope>NUCLEOTIDE SEQUENCE</scope>
</reference>
<dbReference type="OrthoDB" id="340608at2759"/>
<evidence type="ECO:0000256" key="7">
    <source>
        <dbReference type="SAM" id="Phobius"/>
    </source>
</evidence>
<dbReference type="GO" id="GO:0005783">
    <property type="term" value="C:endoplasmic reticulum"/>
    <property type="evidence" value="ECO:0007669"/>
    <property type="project" value="TreeGrafter"/>
</dbReference>
<dbReference type="GO" id="GO:0005794">
    <property type="term" value="C:Golgi apparatus"/>
    <property type="evidence" value="ECO:0007669"/>
    <property type="project" value="TreeGrafter"/>
</dbReference>
<sequence>AEVNYTAGTSSAEDEALQALDASVEIVDPKIASSSHSNGQEVDDKEEKEKESNRPSGADWKQQRLPAWQPILTADTVLPAFFLLGIALIPIGIGLLLSS</sequence>
<feature type="non-terminal residue" evidence="8">
    <location>
        <position position="1"/>
    </location>
</feature>
<accession>A0A7R9MUL4</accession>
<feature type="region of interest" description="Disordered" evidence="6">
    <location>
        <begin position="29"/>
        <end position="61"/>
    </location>
</feature>
<evidence type="ECO:0000256" key="6">
    <source>
        <dbReference type="SAM" id="MobiDB-lite"/>
    </source>
</evidence>
<keyword evidence="5 7" id="KW-0472">Membrane</keyword>
<evidence type="ECO:0000256" key="5">
    <source>
        <dbReference type="ARBA" id="ARBA00023136"/>
    </source>
</evidence>
<dbReference type="InterPro" id="IPR005045">
    <property type="entry name" value="CDC50/LEM3_fam"/>
</dbReference>
<dbReference type="PANTHER" id="PTHR10926">
    <property type="entry name" value="CELL CYCLE CONTROL PROTEIN 50"/>
    <property type="match status" value="1"/>
</dbReference>
<comment type="subcellular location">
    <subcellularLocation>
        <location evidence="1">Membrane</location>
        <topology evidence="1">Multi-pass membrane protein</topology>
    </subcellularLocation>
</comment>
<dbReference type="GO" id="GO:0005886">
    <property type="term" value="C:plasma membrane"/>
    <property type="evidence" value="ECO:0007669"/>
    <property type="project" value="TreeGrafter"/>
</dbReference>
<organism evidence="8">
    <name type="scientific">Oppiella nova</name>
    <dbReference type="NCBI Taxonomy" id="334625"/>
    <lineage>
        <taxon>Eukaryota</taxon>
        <taxon>Metazoa</taxon>
        <taxon>Ecdysozoa</taxon>
        <taxon>Arthropoda</taxon>
        <taxon>Chelicerata</taxon>
        <taxon>Arachnida</taxon>
        <taxon>Acari</taxon>
        <taxon>Acariformes</taxon>
        <taxon>Sarcoptiformes</taxon>
        <taxon>Oribatida</taxon>
        <taxon>Brachypylina</taxon>
        <taxon>Oppioidea</taxon>
        <taxon>Oppiidae</taxon>
        <taxon>Oppiella</taxon>
    </lineage>
</organism>
<keyword evidence="9" id="KW-1185">Reference proteome</keyword>
<dbReference type="EMBL" id="OC965983">
    <property type="protein sequence ID" value="CAD7666003.1"/>
    <property type="molecule type" value="Genomic_DNA"/>
</dbReference>
<gene>
    <name evidence="8" type="ORF">ONB1V03_LOCUS22555</name>
</gene>